<proteinExistence type="predicted"/>
<organism evidence="2 3">
    <name type="scientific">Fimbriiglobus ruber</name>
    <dbReference type="NCBI Taxonomy" id="1908690"/>
    <lineage>
        <taxon>Bacteria</taxon>
        <taxon>Pseudomonadati</taxon>
        <taxon>Planctomycetota</taxon>
        <taxon>Planctomycetia</taxon>
        <taxon>Gemmatales</taxon>
        <taxon>Gemmataceae</taxon>
        <taxon>Fimbriiglobus</taxon>
    </lineage>
</organism>
<evidence type="ECO:0008006" key="4">
    <source>
        <dbReference type="Google" id="ProtNLM"/>
    </source>
</evidence>
<accession>A0A225DUF6</accession>
<dbReference type="OrthoDB" id="284372at2"/>
<evidence type="ECO:0000313" key="3">
    <source>
        <dbReference type="Proteomes" id="UP000214646"/>
    </source>
</evidence>
<reference evidence="3" key="1">
    <citation type="submission" date="2017-06" db="EMBL/GenBank/DDBJ databases">
        <title>Genome analysis of Fimbriiglobus ruber SP5, the first member of the order Planctomycetales with confirmed chitinolytic capability.</title>
        <authorList>
            <person name="Ravin N.V."/>
            <person name="Rakitin A.L."/>
            <person name="Ivanova A.A."/>
            <person name="Beletsky A.V."/>
            <person name="Kulichevskaya I.S."/>
            <person name="Mardanov A.V."/>
            <person name="Dedysh S.N."/>
        </authorList>
    </citation>
    <scope>NUCLEOTIDE SEQUENCE [LARGE SCALE GENOMIC DNA]</scope>
    <source>
        <strain evidence="3">SP5</strain>
    </source>
</reference>
<comment type="caution">
    <text evidence="2">The sequence shown here is derived from an EMBL/GenBank/DDBJ whole genome shotgun (WGS) entry which is preliminary data.</text>
</comment>
<name>A0A225DUF6_9BACT</name>
<evidence type="ECO:0000313" key="2">
    <source>
        <dbReference type="EMBL" id="OWK45150.1"/>
    </source>
</evidence>
<evidence type="ECO:0000256" key="1">
    <source>
        <dbReference type="SAM" id="SignalP"/>
    </source>
</evidence>
<gene>
    <name evidence="2" type="ORF">FRUB_01481</name>
</gene>
<dbReference type="Proteomes" id="UP000214646">
    <property type="component" value="Unassembled WGS sequence"/>
</dbReference>
<keyword evidence="3" id="KW-1185">Reference proteome</keyword>
<protein>
    <recommendedName>
        <fullName evidence="4">Lipoprotein</fullName>
    </recommendedName>
</protein>
<keyword evidence="1" id="KW-0732">Signal</keyword>
<dbReference type="RefSeq" id="WP_088252916.1">
    <property type="nucleotide sequence ID" value="NZ_NIDE01000002.1"/>
</dbReference>
<dbReference type="AlphaFoldDB" id="A0A225DUF6"/>
<dbReference type="EMBL" id="NIDE01000002">
    <property type="protein sequence ID" value="OWK45150.1"/>
    <property type="molecule type" value="Genomic_DNA"/>
</dbReference>
<feature type="signal peptide" evidence="1">
    <location>
        <begin position="1"/>
        <end position="21"/>
    </location>
</feature>
<sequence length="147" mass="16015">MSTYTIVRFGCAGIICLAALAAGCQPKGGDVPVPTVVAPVSSDPGEIELSEPKVTLVEPKLVQFEIHYKFTKGQPDKFYSCDLSFPGTSNVGVRRMESWELKPEGVIRDRIVLSKEGAKMFEIVVSESPSPREHYKKISNVAKGSVQ</sequence>
<feature type="chain" id="PRO_5012917439" description="Lipoprotein" evidence="1">
    <location>
        <begin position="22"/>
        <end position="147"/>
    </location>
</feature>